<dbReference type="AlphaFoldDB" id="A0A0F0KKX9"/>
<evidence type="ECO:0000259" key="4">
    <source>
        <dbReference type="SMART" id="SM00065"/>
    </source>
</evidence>
<keyword evidence="6" id="KW-1185">Reference proteome</keyword>
<dbReference type="InterPro" id="IPR029016">
    <property type="entry name" value="GAF-like_dom_sf"/>
</dbReference>
<dbReference type="PANTHER" id="PTHR24421">
    <property type="entry name" value="NITRATE/NITRITE SENSOR PROTEIN NARX-RELATED"/>
    <property type="match status" value="1"/>
</dbReference>
<dbReference type="GO" id="GO:0000155">
    <property type="term" value="F:phosphorelay sensor kinase activity"/>
    <property type="evidence" value="ECO:0007669"/>
    <property type="project" value="InterPro"/>
</dbReference>
<dbReference type="EMBL" id="JYIT01000083">
    <property type="protein sequence ID" value="KJL19916.1"/>
    <property type="molecule type" value="Genomic_DNA"/>
</dbReference>
<dbReference type="GO" id="GO:0046983">
    <property type="term" value="F:protein dimerization activity"/>
    <property type="evidence" value="ECO:0007669"/>
    <property type="project" value="InterPro"/>
</dbReference>
<sequence length="557" mass="59114">MDEEPLTFPDVPRLELERTIAELMDRAQQVLAAQGRLRSLLGATRAVSEDLDLDAMLRRIVRAAIELVGARYGALGVIDEDGLLERFIHEGIADEVVQEIGAPPTGHGLLGAVIEQGQTIRIPRIADDPRSVGFPAHHPPMDAFLGVPIRVRGRTFGNLYLTDPQKERFSDEDQEIIEALAVTAGVAIENARLYAETHRRERLGAALSGITAALLSPDSGDALGIVADAVATVVPAELVAIITPEEDDRLRIDVARGPGGPAIEGTHYPAEGALPARAIRENALIVERLPAPVDAVLRPFGHTVAVPLVVAGAPVGALCVSRGSATYSPAELLTISDFASQAGIAISLARAREQHQRLEIVEDRGRIARDLHDHVIQRLFATTLGLQGIAAADPSLAVALERHIDEVDGAIADIRTAIFALRHRPDSDDALRSRLLALVSGVSPRPRISFTGPIDLAVTGDLADDLVAVVRESLANITRHANATTALVTVVVSEAEVVAMIEDDGDGLPPTIDASGISNLAARAERLGGAFTVANREEGGVRVRWSAPLPRGGDARP</sequence>
<keyword evidence="2 5" id="KW-0418">Kinase</keyword>
<dbReference type="Proteomes" id="UP000033448">
    <property type="component" value="Unassembled WGS sequence"/>
</dbReference>
<dbReference type="Pfam" id="PF13185">
    <property type="entry name" value="GAF_2"/>
    <property type="match status" value="2"/>
</dbReference>
<dbReference type="PANTHER" id="PTHR24421:SF56">
    <property type="entry name" value="OXYGEN SENSOR HISTIDINE KINASE RESPONSE REGULATOR DOST"/>
    <property type="match status" value="1"/>
</dbReference>
<evidence type="ECO:0000313" key="5">
    <source>
        <dbReference type="EMBL" id="KJL19916.1"/>
    </source>
</evidence>
<keyword evidence="1" id="KW-0808">Transferase</keyword>
<proteinExistence type="predicted"/>
<dbReference type="InterPro" id="IPR011712">
    <property type="entry name" value="Sig_transdc_His_kin_sub3_dim/P"/>
</dbReference>
<gene>
    <name evidence="5" type="primary">dosT</name>
    <name evidence="5" type="ORF">RL72_02962</name>
</gene>
<dbReference type="PATRIC" id="fig|582680.7.peg.3019"/>
<dbReference type="SUPFAM" id="SSF55781">
    <property type="entry name" value="GAF domain-like"/>
    <property type="match status" value="2"/>
</dbReference>
<dbReference type="Gene3D" id="1.20.5.1930">
    <property type="match status" value="1"/>
</dbReference>
<dbReference type="Pfam" id="PF07730">
    <property type="entry name" value="HisKA_3"/>
    <property type="match status" value="1"/>
</dbReference>
<dbReference type="Gene3D" id="3.30.565.10">
    <property type="entry name" value="Histidine kinase-like ATPase, C-terminal domain"/>
    <property type="match status" value="1"/>
</dbReference>
<organism evidence="5 6">
    <name type="scientific">Microbacterium azadirachtae</name>
    <dbReference type="NCBI Taxonomy" id="582680"/>
    <lineage>
        <taxon>Bacteria</taxon>
        <taxon>Bacillati</taxon>
        <taxon>Actinomycetota</taxon>
        <taxon>Actinomycetes</taxon>
        <taxon>Micrococcales</taxon>
        <taxon>Microbacteriaceae</taxon>
        <taxon>Microbacterium</taxon>
    </lineage>
</organism>
<dbReference type="InterPro" id="IPR036890">
    <property type="entry name" value="HATPase_C_sf"/>
</dbReference>
<dbReference type="InterPro" id="IPR050482">
    <property type="entry name" value="Sensor_HK_TwoCompSys"/>
</dbReference>
<reference evidence="5 6" key="1">
    <citation type="submission" date="2015-02" db="EMBL/GenBank/DDBJ databases">
        <title>Draft genome sequences of ten Microbacterium spp. with emphasis on heavy metal contaminated environments.</title>
        <authorList>
            <person name="Corretto E."/>
        </authorList>
    </citation>
    <scope>NUCLEOTIDE SEQUENCE [LARGE SCALE GENOMIC DNA]</scope>
    <source>
        <strain evidence="5 6">DSM 23848</strain>
    </source>
</reference>
<keyword evidence="3" id="KW-0902">Two-component regulatory system</keyword>
<evidence type="ECO:0000256" key="3">
    <source>
        <dbReference type="ARBA" id="ARBA00023012"/>
    </source>
</evidence>
<dbReference type="GO" id="GO:0016020">
    <property type="term" value="C:membrane"/>
    <property type="evidence" value="ECO:0007669"/>
    <property type="project" value="InterPro"/>
</dbReference>
<dbReference type="SUPFAM" id="SSF55874">
    <property type="entry name" value="ATPase domain of HSP90 chaperone/DNA topoisomerase II/histidine kinase"/>
    <property type="match status" value="1"/>
</dbReference>
<comment type="caution">
    <text evidence="5">The sequence shown here is derived from an EMBL/GenBank/DDBJ whole genome shotgun (WGS) entry which is preliminary data.</text>
</comment>
<dbReference type="SMART" id="SM00065">
    <property type="entry name" value="GAF"/>
    <property type="match status" value="2"/>
</dbReference>
<feature type="domain" description="GAF" evidence="4">
    <location>
        <begin position="52"/>
        <end position="198"/>
    </location>
</feature>
<evidence type="ECO:0000313" key="6">
    <source>
        <dbReference type="Proteomes" id="UP000033448"/>
    </source>
</evidence>
<evidence type="ECO:0000256" key="1">
    <source>
        <dbReference type="ARBA" id="ARBA00022679"/>
    </source>
</evidence>
<dbReference type="Gene3D" id="3.30.450.40">
    <property type="match status" value="2"/>
</dbReference>
<evidence type="ECO:0000256" key="2">
    <source>
        <dbReference type="ARBA" id="ARBA00022777"/>
    </source>
</evidence>
<name>A0A0F0KKX9_9MICO</name>
<dbReference type="InterPro" id="IPR003018">
    <property type="entry name" value="GAF"/>
</dbReference>
<feature type="domain" description="GAF" evidence="4">
    <location>
        <begin position="218"/>
        <end position="356"/>
    </location>
</feature>
<accession>A0A0F0KKX9</accession>
<protein>
    <submittedName>
        <fullName evidence="5">Hypoxia sensor histidine kinase response regulator DosT</fullName>
    </submittedName>
</protein>
<dbReference type="RefSeq" id="WP_052674450.1">
    <property type="nucleotide sequence ID" value="NZ_JYIT01000083.1"/>
</dbReference>